<dbReference type="InterPro" id="IPR053044">
    <property type="entry name" value="Metallo-hydrolase/TatD-type"/>
</dbReference>
<name>A0A0C3BQR0_PILCF</name>
<dbReference type="STRING" id="765440.A0A0C3BQR0"/>
<dbReference type="Gene3D" id="3.20.20.140">
    <property type="entry name" value="Metal-dependent hydrolases"/>
    <property type="match status" value="1"/>
</dbReference>
<accession>A0A0C3BQR0</accession>
<dbReference type="GO" id="GO:0016788">
    <property type="term" value="F:hydrolase activity, acting on ester bonds"/>
    <property type="evidence" value="ECO:0007669"/>
    <property type="project" value="InterPro"/>
</dbReference>
<feature type="region of interest" description="Disordered" evidence="1">
    <location>
        <begin position="341"/>
        <end position="370"/>
    </location>
</feature>
<dbReference type="FunCoup" id="A0A0C3BQR0">
    <property type="interactions" value="14"/>
</dbReference>
<dbReference type="AlphaFoldDB" id="A0A0C3BQR0"/>
<dbReference type="InterPro" id="IPR032466">
    <property type="entry name" value="Metal_Hydrolase"/>
</dbReference>
<reference evidence="2 3" key="1">
    <citation type="submission" date="2014-04" db="EMBL/GenBank/DDBJ databases">
        <authorList>
            <consortium name="DOE Joint Genome Institute"/>
            <person name="Kuo A."/>
            <person name="Tarkka M."/>
            <person name="Buscot F."/>
            <person name="Kohler A."/>
            <person name="Nagy L.G."/>
            <person name="Floudas D."/>
            <person name="Copeland A."/>
            <person name="Barry K.W."/>
            <person name="Cichocki N."/>
            <person name="Veneault-Fourrey C."/>
            <person name="LaButti K."/>
            <person name="Lindquist E.A."/>
            <person name="Lipzen A."/>
            <person name="Lundell T."/>
            <person name="Morin E."/>
            <person name="Murat C."/>
            <person name="Sun H."/>
            <person name="Tunlid A."/>
            <person name="Henrissat B."/>
            <person name="Grigoriev I.V."/>
            <person name="Hibbett D.S."/>
            <person name="Martin F."/>
            <person name="Nordberg H.P."/>
            <person name="Cantor M.N."/>
            <person name="Hua S.X."/>
        </authorList>
    </citation>
    <scope>NUCLEOTIDE SEQUENCE [LARGE SCALE GENOMIC DNA]</scope>
    <source>
        <strain evidence="2 3">F 1598</strain>
    </source>
</reference>
<reference evidence="3" key="2">
    <citation type="submission" date="2015-01" db="EMBL/GenBank/DDBJ databases">
        <title>Evolutionary Origins and Diversification of the Mycorrhizal Mutualists.</title>
        <authorList>
            <consortium name="DOE Joint Genome Institute"/>
            <consortium name="Mycorrhizal Genomics Consortium"/>
            <person name="Kohler A."/>
            <person name="Kuo A."/>
            <person name="Nagy L.G."/>
            <person name="Floudas D."/>
            <person name="Copeland A."/>
            <person name="Barry K.W."/>
            <person name="Cichocki N."/>
            <person name="Veneault-Fourrey C."/>
            <person name="LaButti K."/>
            <person name="Lindquist E.A."/>
            <person name="Lipzen A."/>
            <person name="Lundell T."/>
            <person name="Morin E."/>
            <person name="Murat C."/>
            <person name="Riley R."/>
            <person name="Ohm R."/>
            <person name="Sun H."/>
            <person name="Tunlid A."/>
            <person name="Henrissat B."/>
            <person name="Grigoriev I.V."/>
            <person name="Hibbett D.S."/>
            <person name="Martin F."/>
        </authorList>
    </citation>
    <scope>NUCLEOTIDE SEQUENCE [LARGE SCALE GENOMIC DNA]</scope>
    <source>
        <strain evidence="3">F 1598</strain>
    </source>
</reference>
<evidence type="ECO:0008006" key="4">
    <source>
        <dbReference type="Google" id="ProtNLM"/>
    </source>
</evidence>
<sequence length="370" mass="41658">MTTSATHPQLPAAQVLRHVVDVHCHPTDSPILDKSMEELSITICAMSTRPSDQDLVRELAEAHSDKVVPCFGYHPWFTHWISLGVVTSKEQHYRDLFLSSLDSTSPKEKDEDLKSAFTQLLPSLPAPTSLSDLLTTLRSNLASNPSALLGEVGLDRASRIPHSYPSSPLVLTPFTIPLSHQLTILEAQLELAVELGRGVSMHSVKAQMATKELIERMKERWGERWKSISVDLHSCGLSAQMWKDIEKKHPNVFLSLSTGINSRSPNHRALISACSPSRILVESDYHDIDHCAQRTWEMVLIVADVKGWRVEESWDYRGNAEDGEEAWGAVRRLEENWKAFKKGGHRNPDEKKRRHRKQRVLESDSDGSAE</sequence>
<proteinExistence type="predicted"/>
<dbReference type="InterPro" id="IPR001130">
    <property type="entry name" value="TatD-like"/>
</dbReference>
<dbReference type="PANTHER" id="PTHR47345:SF1">
    <property type="entry name" value="CUT9-INTERACTING PROTEIN SCN1"/>
    <property type="match status" value="1"/>
</dbReference>
<evidence type="ECO:0000256" key="1">
    <source>
        <dbReference type="SAM" id="MobiDB-lite"/>
    </source>
</evidence>
<keyword evidence="3" id="KW-1185">Reference proteome</keyword>
<dbReference type="Proteomes" id="UP000054166">
    <property type="component" value="Unassembled WGS sequence"/>
</dbReference>
<dbReference type="HOGENOM" id="CLU_031506_3_2_1"/>
<dbReference type="EMBL" id="KN832976">
    <property type="protein sequence ID" value="KIM88838.1"/>
    <property type="molecule type" value="Genomic_DNA"/>
</dbReference>
<dbReference type="InParanoid" id="A0A0C3BQR0"/>
<evidence type="ECO:0000313" key="3">
    <source>
        <dbReference type="Proteomes" id="UP000054166"/>
    </source>
</evidence>
<dbReference type="SUPFAM" id="SSF51556">
    <property type="entry name" value="Metallo-dependent hydrolases"/>
    <property type="match status" value="1"/>
</dbReference>
<organism evidence="2 3">
    <name type="scientific">Piloderma croceum (strain F 1598)</name>
    <dbReference type="NCBI Taxonomy" id="765440"/>
    <lineage>
        <taxon>Eukaryota</taxon>
        <taxon>Fungi</taxon>
        <taxon>Dikarya</taxon>
        <taxon>Basidiomycota</taxon>
        <taxon>Agaricomycotina</taxon>
        <taxon>Agaricomycetes</taxon>
        <taxon>Agaricomycetidae</taxon>
        <taxon>Atheliales</taxon>
        <taxon>Atheliaceae</taxon>
        <taxon>Piloderma</taxon>
    </lineage>
</organism>
<dbReference type="PANTHER" id="PTHR47345">
    <property type="entry name" value="CUT9-INTERACTING PROTEIN SCN1"/>
    <property type="match status" value="1"/>
</dbReference>
<dbReference type="OrthoDB" id="413993at2759"/>
<evidence type="ECO:0000313" key="2">
    <source>
        <dbReference type="EMBL" id="KIM88838.1"/>
    </source>
</evidence>
<dbReference type="Pfam" id="PF01026">
    <property type="entry name" value="TatD_DNase"/>
    <property type="match status" value="1"/>
</dbReference>
<protein>
    <recommendedName>
        <fullName evidence="4">TatD DNase family Scn1</fullName>
    </recommendedName>
</protein>
<gene>
    <name evidence="2" type="ORF">PILCRDRAFT_813822</name>
</gene>